<dbReference type="PANTHER" id="PTHR43756:SF5">
    <property type="entry name" value="CHOLINE MONOOXYGENASE, CHLOROPLASTIC"/>
    <property type="match status" value="1"/>
</dbReference>
<accession>A0ABP6K6L4</accession>
<feature type="domain" description="Rieske" evidence="8">
    <location>
        <begin position="66"/>
        <end position="177"/>
    </location>
</feature>
<gene>
    <name evidence="9" type="ORF">GCM10010446_59090</name>
</gene>
<dbReference type="InterPro" id="IPR017941">
    <property type="entry name" value="Rieske_2Fe-2S"/>
</dbReference>
<keyword evidence="4" id="KW-0560">Oxidoreductase</keyword>
<evidence type="ECO:0000256" key="6">
    <source>
        <dbReference type="ARBA" id="ARBA00023014"/>
    </source>
</evidence>
<dbReference type="GO" id="GO:0051213">
    <property type="term" value="F:dioxygenase activity"/>
    <property type="evidence" value="ECO:0007669"/>
    <property type="project" value="UniProtKB-KW"/>
</dbReference>
<evidence type="ECO:0000313" key="9">
    <source>
        <dbReference type="EMBL" id="GAA2965592.1"/>
    </source>
</evidence>
<keyword evidence="5" id="KW-0408">Iron</keyword>
<dbReference type="CDD" id="cd03469">
    <property type="entry name" value="Rieske_RO_Alpha_N"/>
    <property type="match status" value="1"/>
</dbReference>
<dbReference type="CDD" id="cd00680">
    <property type="entry name" value="RHO_alpha_C"/>
    <property type="match status" value="1"/>
</dbReference>
<evidence type="ECO:0000256" key="3">
    <source>
        <dbReference type="ARBA" id="ARBA00022723"/>
    </source>
</evidence>
<dbReference type="InterPro" id="IPR015879">
    <property type="entry name" value="Ring_hydroxy_dOase_asu_C_dom"/>
</dbReference>
<proteinExistence type="predicted"/>
<dbReference type="InterPro" id="IPR015881">
    <property type="entry name" value="ARHD_Rieske_2Fe_2S"/>
</dbReference>
<protein>
    <submittedName>
        <fullName evidence="9">Aromatic ring-hydroxylating dioxygenase subunit alpha</fullName>
    </submittedName>
</protein>
<comment type="caution">
    <text evidence="9">The sequence shown here is derived from an EMBL/GenBank/DDBJ whole genome shotgun (WGS) entry which is preliminary data.</text>
</comment>
<dbReference type="Proteomes" id="UP001500403">
    <property type="component" value="Unassembled WGS sequence"/>
</dbReference>
<evidence type="ECO:0000256" key="2">
    <source>
        <dbReference type="ARBA" id="ARBA00022714"/>
    </source>
</evidence>
<keyword evidence="3" id="KW-0479">Metal-binding</keyword>
<comment type="cofactor">
    <cofactor evidence="1">
        <name>Fe cation</name>
        <dbReference type="ChEBI" id="CHEBI:24875"/>
    </cofactor>
</comment>
<reference evidence="10" key="1">
    <citation type="journal article" date="2019" name="Int. J. Syst. Evol. Microbiol.">
        <title>The Global Catalogue of Microorganisms (GCM) 10K type strain sequencing project: providing services to taxonomists for standard genome sequencing and annotation.</title>
        <authorList>
            <consortium name="The Broad Institute Genomics Platform"/>
            <consortium name="The Broad Institute Genome Sequencing Center for Infectious Disease"/>
            <person name="Wu L."/>
            <person name="Ma J."/>
        </authorList>
    </citation>
    <scope>NUCLEOTIDE SEQUENCE [LARGE SCALE GENOMIC DNA]</scope>
    <source>
        <strain evidence="10">JCM 9088</strain>
    </source>
</reference>
<evidence type="ECO:0000256" key="5">
    <source>
        <dbReference type="ARBA" id="ARBA00023004"/>
    </source>
</evidence>
<dbReference type="SUPFAM" id="SSF55961">
    <property type="entry name" value="Bet v1-like"/>
    <property type="match status" value="1"/>
</dbReference>
<evidence type="ECO:0000313" key="10">
    <source>
        <dbReference type="Proteomes" id="UP001500403"/>
    </source>
</evidence>
<evidence type="ECO:0000256" key="1">
    <source>
        <dbReference type="ARBA" id="ARBA00001962"/>
    </source>
</evidence>
<dbReference type="Gene3D" id="2.102.10.10">
    <property type="entry name" value="Rieske [2Fe-2S] iron-sulphur domain"/>
    <property type="match status" value="1"/>
</dbReference>
<sequence>MSDVSETSAGGNAIPTETENLARSVVTAEADPSEMTEFAVLPKAAYTTEEYLQVENRRLFSVSWMFATFARHVSEPGDVVPVTVQGVPLFVVRDEEGTLKAFHNVCSHRGSQLVCEMQKERKTIVCPYHAWTYNLKGELSWTKHFAGVNATDLPDRQQNKLGLKEVAVAQWLDFVFVNFSAMPESFAQQISELEQRWADYDLSSMTYGSSMRYDFDANWKLIVENFLESYHVPFIHQTLNTYSPFSERYQIQLSDRLLGIGQGRYQPEPLHGKRLPSWPMRDGKENIKAEYFSVYPTFLIGVMPDHLFAWVLEPVSAGKTVEHLHFYFVGEEGAHAEKFAPHRAQTLENWKQVNDEDWEIIQRMQAGMQSPAFPHPLLSRHMERNINAFQTLIRTHVGLPGPAATTLVS</sequence>
<dbReference type="EMBL" id="BAAAUD010000056">
    <property type="protein sequence ID" value="GAA2965592.1"/>
    <property type="molecule type" value="Genomic_DNA"/>
</dbReference>
<dbReference type="PRINTS" id="PR00090">
    <property type="entry name" value="RNGDIOXGNASE"/>
</dbReference>
<keyword evidence="10" id="KW-1185">Reference proteome</keyword>
<keyword evidence="2" id="KW-0001">2Fe-2S</keyword>
<keyword evidence="9" id="KW-0223">Dioxygenase</keyword>
<keyword evidence="7" id="KW-0520">NAD</keyword>
<dbReference type="PROSITE" id="PS51296">
    <property type="entry name" value="RIESKE"/>
    <property type="match status" value="1"/>
</dbReference>
<dbReference type="InterPro" id="IPR036922">
    <property type="entry name" value="Rieske_2Fe-2S_sf"/>
</dbReference>
<evidence type="ECO:0000256" key="7">
    <source>
        <dbReference type="ARBA" id="ARBA00023027"/>
    </source>
</evidence>
<dbReference type="InterPro" id="IPR001663">
    <property type="entry name" value="Rng_hydr_dOase-A"/>
</dbReference>
<keyword evidence="6" id="KW-0411">Iron-sulfur</keyword>
<evidence type="ECO:0000259" key="8">
    <source>
        <dbReference type="PROSITE" id="PS51296"/>
    </source>
</evidence>
<dbReference type="PROSITE" id="PS00570">
    <property type="entry name" value="RING_HYDROXYL_ALPHA"/>
    <property type="match status" value="1"/>
</dbReference>
<dbReference type="SUPFAM" id="SSF50022">
    <property type="entry name" value="ISP domain"/>
    <property type="match status" value="1"/>
</dbReference>
<evidence type="ECO:0000256" key="4">
    <source>
        <dbReference type="ARBA" id="ARBA00023002"/>
    </source>
</evidence>
<organism evidence="9 10">
    <name type="scientific">Streptomyces enissocaesilis</name>
    <dbReference type="NCBI Taxonomy" id="332589"/>
    <lineage>
        <taxon>Bacteria</taxon>
        <taxon>Bacillati</taxon>
        <taxon>Actinomycetota</taxon>
        <taxon>Actinomycetes</taxon>
        <taxon>Kitasatosporales</taxon>
        <taxon>Streptomycetaceae</taxon>
        <taxon>Streptomyces</taxon>
        <taxon>Streptomyces rochei group</taxon>
    </lineage>
</organism>
<dbReference type="Gene3D" id="3.90.380.10">
    <property type="entry name" value="Naphthalene 1,2-dioxygenase Alpha Subunit, Chain A, domain 1"/>
    <property type="match status" value="2"/>
</dbReference>
<dbReference type="RefSeq" id="WP_344499237.1">
    <property type="nucleotide sequence ID" value="NZ_BAAAUD010000056.1"/>
</dbReference>
<dbReference type="Pfam" id="PF00355">
    <property type="entry name" value="Rieske"/>
    <property type="match status" value="1"/>
</dbReference>
<dbReference type="Pfam" id="PF00848">
    <property type="entry name" value="Ring_hydroxyl_A"/>
    <property type="match status" value="1"/>
</dbReference>
<name>A0ABP6K6L4_9ACTN</name>
<dbReference type="PANTHER" id="PTHR43756">
    <property type="entry name" value="CHOLINE MONOOXYGENASE, CHLOROPLASTIC"/>
    <property type="match status" value="1"/>
</dbReference>